<proteinExistence type="predicted"/>
<evidence type="ECO:0008006" key="4">
    <source>
        <dbReference type="Google" id="ProtNLM"/>
    </source>
</evidence>
<feature type="transmembrane region" description="Helical" evidence="1">
    <location>
        <begin position="367"/>
        <end position="393"/>
    </location>
</feature>
<evidence type="ECO:0000256" key="1">
    <source>
        <dbReference type="SAM" id="Phobius"/>
    </source>
</evidence>
<dbReference type="Gene3D" id="3.80.10.10">
    <property type="entry name" value="Ribonuclease Inhibitor"/>
    <property type="match status" value="2"/>
</dbReference>
<sequence length="438" mass="47861">MQTRIGPNGRILVKVSTNEINEGSFEIPDDITAIDNSAFRELRDLQEITIPDNVLTIGEEAFQGCKNLKKVRLSNNLTSIGSSAFVSCGIEQIDIPDSVTMIDAFAFSDCRKLKSIQLPERLSFLGNYAFDRCENLTEVTFSEGLLSMGWSVFGYCTRLEKIHLPMGLTSIPHFAFLGCVALKEIDIPQGVSSIDSQAFKGCINLKQISIPESIVTIAADAFLNSGVETIFIDSSNEEERVRITNLLPNDLKDKVVMFSKSELLELLNEELRRIINAPEANPLYSLMPRLVQNDFPELPNELLVKINPFLNRNTDCYQKALAAIKKVPLPRIRAGEKGKRDYEDKIKKIVNDCIMNGEPSESDSYSFFLKALTATAAVGGLALGLAALLTVLVAGAIPLAATLTVAGAACLGVAAGTFFYHSGIAKEESIKVPCLNSL</sequence>
<dbReference type="STRING" id="1212489.Ldro_2071"/>
<reference evidence="2 3" key="1">
    <citation type="submission" date="2015-11" db="EMBL/GenBank/DDBJ databases">
        <title>Genomic analysis of 38 Legionella species identifies large and diverse effector repertoires.</title>
        <authorList>
            <person name="Burstein D."/>
            <person name="Amaro F."/>
            <person name="Zusman T."/>
            <person name="Lifshitz Z."/>
            <person name="Cohen O."/>
            <person name="Gilbert J.A."/>
            <person name="Pupko T."/>
            <person name="Shuman H.A."/>
            <person name="Segal G."/>
        </authorList>
    </citation>
    <scope>NUCLEOTIDE SEQUENCE [LARGE SCALE GENOMIC DNA]</scope>
    <source>
        <strain evidence="2 3">ATCC 700990</strain>
    </source>
</reference>
<keyword evidence="1" id="KW-0812">Transmembrane</keyword>
<organism evidence="2 3">
    <name type="scientific">Legionella drozanskii LLAP-1</name>
    <dbReference type="NCBI Taxonomy" id="1212489"/>
    <lineage>
        <taxon>Bacteria</taxon>
        <taxon>Pseudomonadati</taxon>
        <taxon>Pseudomonadota</taxon>
        <taxon>Gammaproteobacteria</taxon>
        <taxon>Legionellales</taxon>
        <taxon>Legionellaceae</taxon>
        <taxon>Legionella</taxon>
    </lineage>
</organism>
<feature type="transmembrane region" description="Helical" evidence="1">
    <location>
        <begin position="399"/>
        <end position="420"/>
    </location>
</feature>
<dbReference type="RefSeq" id="WP_058496356.1">
    <property type="nucleotide sequence ID" value="NZ_LNXY01000027.1"/>
</dbReference>
<dbReference type="Pfam" id="PF13306">
    <property type="entry name" value="LRR_5"/>
    <property type="match status" value="1"/>
</dbReference>
<name>A0A0W0SQR3_9GAMM</name>
<dbReference type="Proteomes" id="UP000054736">
    <property type="component" value="Unassembled WGS sequence"/>
</dbReference>
<evidence type="ECO:0000313" key="2">
    <source>
        <dbReference type="EMBL" id="KTC85746.1"/>
    </source>
</evidence>
<evidence type="ECO:0000313" key="3">
    <source>
        <dbReference type="Proteomes" id="UP000054736"/>
    </source>
</evidence>
<keyword evidence="1" id="KW-0472">Membrane</keyword>
<dbReference type="InterPro" id="IPR053139">
    <property type="entry name" value="Surface_bspA-like"/>
</dbReference>
<gene>
    <name evidence="2" type="ORF">Ldro_2071</name>
</gene>
<dbReference type="SUPFAM" id="SSF52058">
    <property type="entry name" value="L domain-like"/>
    <property type="match status" value="1"/>
</dbReference>
<comment type="caution">
    <text evidence="2">The sequence shown here is derived from an EMBL/GenBank/DDBJ whole genome shotgun (WGS) entry which is preliminary data.</text>
</comment>
<dbReference type="EMBL" id="LNXY01000027">
    <property type="protein sequence ID" value="KTC85746.1"/>
    <property type="molecule type" value="Genomic_DNA"/>
</dbReference>
<dbReference type="AlphaFoldDB" id="A0A0W0SQR3"/>
<dbReference type="PATRIC" id="fig|1212489.4.peg.2189"/>
<keyword evidence="3" id="KW-1185">Reference proteome</keyword>
<accession>A0A0W0SQR3</accession>
<dbReference type="InterPro" id="IPR032675">
    <property type="entry name" value="LRR_dom_sf"/>
</dbReference>
<dbReference type="InterPro" id="IPR026906">
    <property type="entry name" value="LRR_5"/>
</dbReference>
<protein>
    <recommendedName>
        <fullName evidence="4">Leucine-rich repeat domain-containing protein</fullName>
    </recommendedName>
</protein>
<dbReference type="PANTHER" id="PTHR45661">
    <property type="entry name" value="SURFACE ANTIGEN"/>
    <property type="match status" value="1"/>
</dbReference>
<keyword evidence="1" id="KW-1133">Transmembrane helix</keyword>
<dbReference type="PANTHER" id="PTHR45661:SF3">
    <property type="entry name" value="IG-LIKE DOMAIN-CONTAINING PROTEIN"/>
    <property type="match status" value="1"/>
</dbReference>